<keyword evidence="1" id="KW-0812">Transmembrane</keyword>
<dbReference type="HOGENOM" id="CLU_2196391_0_0_1"/>
<dbReference type="GeneID" id="63693064"/>
<evidence type="ECO:0000313" key="3">
    <source>
        <dbReference type="Proteomes" id="UP000019804"/>
    </source>
</evidence>
<proteinExistence type="predicted"/>
<keyword evidence="1" id="KW-0472">Membrane</keyword>
<reference evidence="3" key="1">
    <citation type="journal article" date="2014" name="Nat. Commun.">
        <title>Genomic adaptations of the halophilic Dead Sea filamentous fungus Eurotium rubrum.</title>
        <authorList>
            <person name="Kis-Papo T."/>
            <person name="Weig A.R."/>
            <person name="Riley R."/>
            <person name="Persoh D."/>
            <person name="Salamov A."/>
            <person name="Sun H."/>
            <person name="Lipzen A."/>
            <person name="Wasser S.P."/>
            <person name="Rambold G."/>
            <person name="Grigoriev I.V."/>
            <person name="Nevo E."/>
        </authorList>
    </citation>
    <scope>NUCLEOTIDE SEQUENCE [LARGE SCALE GENOMIC DNA]</scope>
    <source>
        <strain evidence="3">CBS 135680</strain>
    </source>
</reference>
<keyword evidence="3" id="KW-1185">Reference proteome</keyword>
<feature type="transmembrane region" description="Helical" evidence="1">
    <location>
        <begin position="45"/>
        <end position="67"/>
    </location>
</feature>
<dbReference type="RefSeq" id="XP_040635729.1">
    <property type="nucleotide sequence ID" value="XM_040777940.1"/>
</dbReference>
<organism evidence="2 3">
    <name type="scientific">Aspergillus ruber (strain CBS 135680)</name>
    <dbReference type="NCBI Taxonomy" id="1388766"/>
    <lineage>
        <taxon>Eukaryota</taxon>
        <taxon>Fungi</taxon>
        <taxon>Dikarya</taxon>
        <taxon>Ascomycota</taxon>
        <taxon>Pezizomycotina</taxon>
        <taxon>Eurotiomycetes</taxon>
        <taxon>Eurotiomycetidae</taxon>
        <taxon>Eurotiales</taxon>
        <taxon>Aspergillaceae</taxon>
        <taxon>Aspergillus</taxon>
        <taxon>Aspergillus subgen. Aspergillus</taxon>
    </lineage>
</organism>
<gene>
    <name evidence="2" type="ORF">EURHEDRAFT_202056</name>
</gene>
<sequence>MTDSRNFIRSYSEKKEYETSEWTIQKYSASQASCLRVRILSCHALVSTCILLPIACLILAVAFHQMFCVSVRQDPPHSIFGFIHAPFIRDLEWLVKTTCVTLGQRSVY</sequence>
<keyword evidence="1" id="KW-1133">Transmembrane helix</keyword>
<name>A0A017S5G2_ASPRC</name>
<dbReference type="Proteomes" id="UP000019804">
    <property type="component" value="Unassembled WGS sequence"/>
</dbReference>
<evidence type="ECO:0000256" key="1">
    <source>
        <dbReference type="SAM" id="Phobius"/>
    </source>
</evidence>
<protein>
    <submittedName>
        <fullName evidence="2">Uncharacterized protein</fullName>
    </submittedName>
</protein>
<evidence type="ECO:0000313" key="2">
    <source>
        <dbReference type="EMBL" id="EYE92041.1"/>
    </source>
</evidence>
<accession>A0A017S5G2</accession>
<dbReference type="EMBL" id="KK088439">
    <property type="protein sequence ID" value="EYE92041.1"/>
    <property type="molecule type" value="Genomic_DNA"/>
</dbReference>
<dbReference type="AlphaFoldDB" id="A0A017S5G2"/>